<gene>
    <name evidence="2" type="ORF">ACFQND_26325</name>
</gene>
<accession>A0ABW1U6F2</accession>
<dbReference type="EMBL" id="JBHSRS010000084">
    <property type="protein sequence ID" value="MFC6284758.1"/>
    <property type="molecule type" value="Genomic_DNA"/>
</dbReference>
<dbReference type="RefSeq" id="WP_371434965.1">
    <property type="nucleotide sequence ID" value="NZ_JBHSRS010000084.1"/>
</dbReference>
<reference evidence="3" key="1">
    <citation type="journal article" date="2019" name="Int. J. Syst. Evol. Microbiol.">
        <title>The Global Catalogue of Microorganisms (GCM) 10K type strain sequencing project: providing services to taxonomists for standard genome sequencing and annotation.</title>
        <authorList>
            <consortium name="The Broad Institute Genomics Platform"/>
            <consortium name="The Broad Institute Genome Sequencing Center for Infectious Disease"/>
            <person name="Wu L."/>
            <person name="Ma J."/>
        </authorList>
    </citation>
    <scope>NUCLEOTIDE SEQUENCE [LARGE SCALE GENOMIC DNA]</scope>
    <source>
        <strain evidence="3">CCUG 39402</strain>
    </source>
</reference>
<feature type="compositionally biased region" description="Basic and acidic residues" evidence="1">
    <location>
        <begin position="26"/>
        <end position="35"/>
    </location>
</feature>
<feature type="region of interest" description="Disordered" evidence="1">
    <location>
        <begin position="26"/>
        <end position="49"/>
    </location>
</feature>
<evidence type="ECO:0000313" key="3">
    <source>
        <dbReference type="Proteomes" id="UP001596270"/>
    </source>
</evidence>
<evidence type="ECO:0000313" key="2">
    <source>
        <dbReference type="EMBL" id="MFC6284758.1"/>
    </source>
</evidence>
<sequence length="151" mass="16160">MPSALPLTPQERLAISRKAIVRHMNRNETPGHDNASRAPGDASDEQGSSAYGPLQLVQRALRAWWQHHPANIALDVARPVVAEYAREHPVRLLGAAAGIGAAAVLLKPWRLVSLGGILLATMKSSDLSGIVLSMLSSSSHSQDPDNPRETP</sequence>
<name>A0ABW1U6F2_9BURK</name>
<organism evidence="2 3">
    <name type="scientific">Polaromonas aquatica</name>
    <dbReference type="NCBI Taxonomy" id="332657"/>
    <lineage>
        <taxon>Bacteria</taxon>
        <taxon>Pseudomonadati</taxon>
        <taxon>Pseudomonadota</taxon>
        <taxon>Betaproteobacteria</taxon>
        <taxon>Burkholderiales</taxon>
        <taxon>Comamonadaceae</taxon>
        <taxon>Polaromonas</taxon>
    </lineage>
</organism>
<protein>
    <submittedName>
        <fullName evidence="2">Uncharacterized protein</fullName>
    </submittedName>
</protein>
<evidence type="ECO:0000256" key="1">
    <source>
        <dbReference type="SAM" id="MobiDB-lite"/>
    </source>
</evidence>
<dbReference type="Proteomes" id="UP001596270">
    <property type="component" value="Unassembled WGS sequence"/>
</dbReference>
<proteinExistence type="predicted"/>
<keyword evidence="3" id="KW-1185">Reference proteome</keyword>
<comment type="caution">
    <text evidence="2">The sequence shown here is derived from an EMBL/GenBank/DDBJ whole genome shotgun (WGS) entry which is preliminary data.</text>
</comment>